<accession>T0YX40</accession>
<proteinExistence type="predicted"/>
<dbReference type="InterPro" id="IPR014942">
    <property type="entry name" value="AbiEii"/>
</dbReference>
<gene>
    <name evidence="1" type="ORF">B1B_15042</name>
</gene>
<protein>
    <submittedName>
        <fullName evidence="1">Protein containing DUF1814</fullName>
    </submittedName>
</protein>
<comment type="caution">
    <text evidence="1">The sequence shown here is derived from an EMBL/GenBank/DDBJ whole genome shotgun (WGS) entry which is preliminary data.</text>
</comment>
<sequence length="297" mass="34433">MLTEPQVQRYSTESGLRDIMIAEKEVVLTFLLQLLSERGILQRLAFKGGTCLRKMFIGNQGRFPTDMDFAGIEEHDHEEIILDMMQAFEQPFHGLRFAIPDDSYYETQGGLYWGVNPTYSHEWNTSGASEIKLQISRRETLTLLPERRPQIVQSYFKLLPFAPADITCLALPEILAEKIRACYQRNKARDIYDLGMFATRPLDHVLIRRLVVLKLWQAQDTFDPARLMQKLQDERGFDWDDLCQLLNRAVVIDRVRITADCVRGFGFLADLTDDERALARDQYQRERAIAEKLRAAL</sequence>
<evidence type="ECO:0000313" key="1">
    <source>
        <dbReference type="EMBL" id="EQD40171.1"/>
    </source>
</evidence>
<dbReference type="EMBL" id="AUZY01010000">
    <property type="protein sequence ID" value="EQD40171.1"/>
    <property type="molecule type" value="Genomic_DNA"/>
</dbReference>
<reference evidence="1" key="1">
    <citation type="submission" date="2013-08" db="EMBL/GenBank/DDBJ databases">
        <authorList>
            <person name="Mendez C."/>
            <person name="Richter M."/>
            <person name="Ferrer M."/>
            <person name="Sanchez J."/>
        </authorList>
    </citation>
    <scope>NUCLEOTIDE SEQUENCE</scope>
</reference>
<name>T0YX40_9ZZZZ</name>
<reference evidence="1" key="2">
    <citation type="journal article" date="2014" name="ISME J.">
        <title>Microbial stratification in low pH oxic and suboxic macroscopic growths along an acid mine drainage.</title>
        <authorList>
            <person name="Mendez-Garcia C."/>
            <person name="Mesa V."/>
            <person name="Sprenger R.R."/>
            <person name="Richter M."/>
            <person name="Diez M.S."/>
            <person name="Solano J."/>
            <person name="Bargiela R."/>
            <person name="Golyshina O.V."/>
            <person name="Manteca A."/>
            <person name="Ramos J.L."/>
            <person name="Gallego J.R."/>
            <person name="Llorente I."/>
            <person name="Martins Dos Santos V.A."/>
            <person name="Jensen O.N."/>
            <person name="Pelaez A.I."/>
            <person name="Sanchez J."/>
            <person name="Ferrer M."/>
        </authorList>
    </citation>
    <scope>NUCLEOTIDE SEQUENCE</scope>
</reference>
<dbReference type="AlphaFoldDB" id="T0YX40"/>
<dbReference type="Gene3D" id="3.10.450.620">
    <property type="entry name" value="JHP933, nucleotidyltransferase-like core domain"/>
    <property type="match status" value="1"/>
</dbReference>
<organism evidence="1">
    <name type="scientific">mine drainage metagenome</name>
    <dbReference type="NCBI Taxonomy" id="410659"/>
    <lineage>
        <taxon>unclassified sequences</taxon>
        <taxon>metagenomes</taxon>
        <taxon>ecological metagenomes</taxon>
    </lineage>
</organism>
<dbReference type="Pfam" id="PF08843">
    <property type="entry name" value="AbiEii"/>
    <property type="match status" value="1"/>
</dbReference>